<protein>
    <submittedName>
        <fullName evidence="1">Uncharacterized protein</fullName>
    </submittedName>
</protein>
<dbReference type="KEGG" id="mpof:MPOR_32440"/>
<keyword evidence="2" id="KW-1185">Reference proteome</keyword>
<evidence type="ECO:0000313" key="2">
    <source>
        <dbReference type="Proteomes" id="UP000466785"/>
    </source>
</evidence>
<name>A0A6N4VDR3_9MYCO</name>
<proteinExistence type="predicted"/>
<organism evidence="1 2">
    <name type="scientific">Mycolicibacterium poriferae</name>
    <dbReference type="NCBI Taxonomy" id="39694"/>
    <lineage>
        <taxon>Bacteria</taxon>
        <taxon>Bacillati</taxon>
        <taxon>Actinomycetota</taxon>
        <taxon>Actinomycetes</taxon>
        <taxon>Mycobacteriales</taxon>
        <taxon>Mycobacteriaceae</taxon>
        <taxon>Mycolicibacterium</taxon>
    </lineage>
</organism>
<sequence length="182" mass="19732">MTKAGITPGAAQWAAFARELGWTVTYSPGRAWFTIHGGRSALMRTTAATTGTGLERHIADLEADATERDYRGDLLIVGAAPLVKARRWLTNDPAAGLLGEPDGAGWKWSAACWLRCARCRLLGLYGELGSWDAHPCGHHEGAWHLGDEIAPSVAEAWARAAYQTAIQRSHRPDERNSNDQSA</sequence>
<reference evidence="1 2" key="1">
    <citation type="journal article" date="2019" name="Emerg. Microbes Infect.">
        <title>Comprehensive subspecies identification of 175 nontuberculous mycobacteria species based on 7547 genomic profiles.</title>
        <authorList>
            <person name="Matsumoto Y."/>
            <person name="Kinjo T."/>
            <person name="Motooka D."/>
            <person name="Nabeya D."/>
            <person name="Jung N."/>
            <person name="Uechi K."/>
            <person name="Horii T."/>
            <person name="Iida T."/>
            <person name="Fujita J."/>
            <person name="Nakamura S."/>
        </authorList>
    </citation>
    <scope>NUCLEOTIDE SEQUENCE [LARGE SCALE GENOMIC DNA]</scope>
    <source>
        <strain evidence="1 2">JCM 12603</strain>
    </source>
</reference>
<dbReference type="AlphaFoldDB" id="A0A6N4VDR3"/>
<dbReference type="RefSeq" id="WP_163675441.1">
    <property type="nucleotide sequence ID" value="NZ_AP022570.1"/>
</dbReference>
<dbReference type="EMBL" id="AP022570">
    <property type="protein sequence ID" value="BBX52218.1"/>
    <property type="molecule type" value="Genomic_DNA"/>
</dbReference>
<gene>
    <name evidence="1" type="ORF">MPOR_32440</name>
</gene>
<evidence type="ECO:0000313" key="1">
    <source>
        <dbReference type="EMBL" id="BBX52218.1"/>
    </source>
</evidence>
<dbReference type="Proteomes" id="UP000466785">
    <property type="component" value="Chromosome"/>
</dbReference>
<accession>A0A6N4VDR3</accession>